<evidence type="ECO:0000256" key="1">
    <source>
        <dbReference type="ARBA" id="ARBA00022801"/>
    </source>
</evidence>
<organism evidence="4 5">
    <name type="scientific">Amnibacterium endophyticum</name>
    <dbReference type="NCBI Taxonomy" id="2109337"/>
    <lineage>
        <taxon>Bacteria</taxon>
        <taxon>Bacillati</taxon>
        <taxon>Actinomycetota</taxon>
        <taxon>Actinomycetes</taxon>
        <taxon>Micrococcales</taxon>
        <taxon>Microbacteriaceae</taxon>
        <taxon>Amnibacterium</taxon>
    </lineage>
</organism>
<sequence>MPVPLLLDTDIGTDVDDELALALLVASPEVALRGVCTTYGDVALRAAIVVEMLRHLRRAPEPVPVERGRAETRSGRPVWWAGNEGRAYGPLRYRPSSEGAWVRPSPGAALLANADGDHVLAIGPLGSLADALDLDGGGIVGLTLMGGDWSDPGVGEHNLASDSVSARAVLTAGLPTTVVGVDVTRRVRFDEAEVARFAACGYLGAVLAVEMHAWRRRWDEDFEVPHDPLAALTLIEPDLFTFAEPCAVEVSDGADGAFGPEGAVRRTGEAGTVRVVTDVDVEAARRSMADRIARALGEPAP</sequence>
<reference evidence="5" key="1">
    <citation type="journal article" date="2019" name="Int. J. Syst. Evol. Microbiol.">
        <title>The Global Catalogue of Microorganisms (GCM) 10K type strain sequencing project: providing services to taxonomists for standard genome sequencing and annotation.</title>
        <authorList>
            <consortium name="The Broad Institute Genomics Platform"/>
            <consortium name="The Broad Institute Genome Sequencing Center for Infectious Disease"/>
            <person name="Wu L."/>
            <person name="Ma J."/>
        </authorList>
    </citation>
    <scope>NUCLEOTIDE SEQUENCE [LARGE SCALE GENOMIC DNA]</scope>
    <source>
        <strain evidence="5">CGMCC 1.12471</strain>
    </source>
</reference>
<dbReference type="Gene3D" id="3.90.245.10">
    <property type="entry name" value="Ribonucleoside hydrolase-like"/>
    <property type="match status" value="1"/>
</dbReference>
<dbReference type="SUPFAM" id="SSF53590">
    <property type="entry name" value="Nucleoside hydrolase"/>
    <property type="match status" value="1"/>
</dbReference>
<evidence type="ECO:0000313" key="4">
    <source>
        <dbReference type="EMBL" id="MFD1720035.1"/>
    </source>
</evidence>
<dbReference type="Proteomes" id="UP001597347">
    <property type="component" value="Unassembled WGS sequence"/>
</dbReference>
<dbReference type="Pfam" id="PF01156">
    <property type="entry name" value="IU_nuc_hydro"/>
    <property type="match status" value="1"/>
</dbReference>
<evidence type="ECO:0000313" key="5">
    <source>
        <dbReference type="Proteomes" id="UP001597347"/>
    </source>
</evidence>
<name>A0ABW4L9V5_9MICO</name>
<dbReference type="PANTHER" id="PTHR12304:SF4">
    <property type="entry name" value="URIDINE NUCLEOSIDASE"/>
    <property type="match status" value="1"/>
</dbReference>
<dbReference type="RefSeq" id="WP_377931242.1">
    <property type="nucleotide sequence ID" value="NZ_JBHUEA010000001.1"/>
</dbReference>
<dbReference type="InterPro" id="IPR023186">
    <property type="entry name" value="IUNH"/>
</dbReference>
<feature type="domain" description="Inosine/uridine-preferring nucleoside hydrolase" evidence="3">
    <location>
        <begin position="6"/>
        <end position="284"/>
    </location>
</feature>
<dbReference type="InterPro" id="IPR036452">
    <property type="entry name" value="Ribo_hydro-like"/>
</dbReference>
<comment type="caution">
    <text evidence="4">The sequence shown here is derived from an EMBL/GenBank/DDBJ whole genome shotgun (WGS) entry which is preliminary data.</text>
</comment>
<dbReference type="GO" id="GO:0016787">
    <property type="term" value="F:hydrolase activity"/>
    <property type="evidence" value="ECO:0007669"/>
    <property type="project" value="UniProtKB-KW"/>
</dbReference>
<dbReference type="EMBL" id="JBHUEA010000001">
    <property type="protein sequence ID" value="MFD1720035.1"/>
    <property type="molecule type" value="Genomic_DNA"/>
</dbReference>
<protein>
    <submittedName>
        <fullName evidence="4">Nucleoside hydrolase</fullName>
    </submittedName>
</protein>
<keyword evidence="5" id="KW-1185">Reference proteome</keyword>
<keyword evidence="2" id="KW-0326">Glycosidase</keyword>
<dbReference type="PANTHER" id="PTHR12304">
    <property type="entry name" value="INOSINE-URIDINE PREFERRING NUCLEOSIDE HYDROLASE"/>
    <property type="match status" value="1"/>
</dbReference>
<accession>A0ABW4L9V5</accession>
<evidence type="ECO:0000256" key="2">
    <source>
        <dbReference type="ARBA" id="ARBA00023295"/>
    </source>
</evidence>
<dbReference type="InterPro" id="IPR001910">
    <property type="entry name" value="Inosine/uridine_hydrolase_dom"/>
</dbReference>
<gene>
    <name evidence="4" type="ORF">ACFSBI_00600</name>
</gene>
<keyword evidence="1 4" id="KW-0378">Hydrolase</keyword>
<evidence type="ECO:0000259" key="3">
    <source>
        <dbReference type="Pfam" id="PF01156"/>
    </source>
</evidence>
<proteinExistence type="predicted"/>